<dbReference type="Pfam" id="PF00271">
    <property type="entry name" value="Helicase_C"/>
    <property type="match status" value="1"/>
</dbReference>
<dbReference type="Pfam" id="PF00176">
    <property type="entry name" value="SNF2-rel_dom"/>
    <property type="match status" value="1"/>
</dbReference>
<organism evidence="9 10">
    <name type="scientific">Rhizoctonia solani</name>
    <dbReference type="NCBI Taxonomy" id="456999"/>
    <lineage>
        <taxon>Eukaryota</taxon>
        <taxon>Fungi</taxon>
        <taxon>Dikarya</taxon>
        <taxon>Basidiomycota</taxon>
        <taxon>Agaricomycotina</taxon>
        <taxon>Agaricomycetes</taxon>
        <taxon>Cantharellales</taxon>
        <taxon>Ceratobasidiaceae</taxon>
        <taxon>Rhizoctonia</taxon>
    </lineage>
</organism>
<evidence type="ECO:0000256" key="1">
    <source>
        <dbReference type="ARBA" id="ARBA00004123"/>
    </source>
</evidence>
<dbReference type="GO" id="GO:0005634">
    <property type="term" value="C:nucleus"/>
    <property type="evidence" value="ECO:0007669"/>
    <property type="project" value="UniProtKB-SubCell"/>
</dbReference>
<feature type="domain" description="Helicase ATP-binding" evidence="7">
    <location>
        <begin position="252"/>
        <end position="445"/>
    </location>
</feature>
<accession>A0A8H3I3L2</accession>
<feature type="compositionally biased region" description="Basic residues" evidence="6">
    <location>
        <begin position="40"/>
        <end position="49"/>
    </location>
</feature>
<dbReference type="InterPro" id="IPR029256">
    <property type="entry name" value="Heliccase-ass-bd"/>
</dbReference>
<name>A0A8H3I3L2_9AGAM</name>
<dbReference type="PROSITE" id="PS51192">
    <property type="entry name" value="HELICASE_ATP_BIND_1"/>
    <property type="match status" value="1"/>
</dbReference>
<dbReference type="InterPro" id="IPR014001">
    <property type="entry name" value="Helicase_ATP-bd"/>
</dbReference>
<evidence type="ECO:0000259" key="7">
    <source>
        <dbReference type="PROSITE" id="PS51192"/>
    </source>
</evidence>
<dbReference type="InterPro" id="IPR001650">
    <property type="entry name" value="Helicase_C-like"/>
</dbReference>
<dbReference type="InterPro" id="IPR038718">
    <property type="entry name" value="SNF2-like_sf"/>
</dbReference>
<dbReference type="InterPro" id="IPR049730">
    <property type="entry name" value="SNF2/RAD54-like_C"/>
</dbReference>
<dbReference type="GO" id="GO:0016787">
    <property type="term" value="F:hydrolase activity"/>
    <property type="evidence" value="ECO:0007669"/>
    <property type="project" value="UniProtKB-KW"/>
</dbReference>
<feature type="compositionally biased region" description="Polar residues" evidence="6">
    <location>
        <begin position="86"/>
        <end position="102"/>
    </location>
</feature>
<dbReference type="PROSITE" id="PS00690">
    <property type="entry name" value="DEAH_ATP_HELICASE"/>
    <property type="match status" value="1"/>
</dbReference>
<dbReference type="AlphaFoldDB" id="A0A8H3I3L2"/>
<feature type="compositionally biased region" description="Basic and acidic residues" evidence="6">
    <location>
        <begin position="50"/>
        <end position="68"/>
    </location>
</feature>
<dbReference type="InterPro" id="IPR000330">
    <property type="entry name" value="SNF2_N"/>
</dbReference>
<keyword evidence="4" id="KW-0067">ATP-binding</keyword>
<evidence type="ECO:0000256" key="5">
    <source>
        <dbReference type="ARBA" id="ARBA00023242"/>
    </source>
</evidence>
<feature type="compositionally biased region" description="Acidic residues" evidence="6">
    <location>
        <begin position="165"/>
        <end position="175"/>
    </location>
</feature>
<comment type="subcellular location">
    <subcellularLocation>
        <location evidence="1">Nucleus</location>
    </subcellularLocation>
</comment>
<dbReference type="CDD" id="cd18793">
    <property type="entry name" value="SF2_C_SNF"/>
    <property type="match status" value="1"/>
</dbReference>
<evidence type="ECO:0000256" key="3">
    <source>
        <dbReference type="ARBA" id="ARBA00022801"/>
    </source>
</evidence>
<evidence type="ECO:0000259" key="8">
    <source>
        <dbReference type="PROSITE" id="PS51194"/>
    </source>
</evidence>
<dbReference type="SUPFAM" id="SSF52540">
    <property type="entry name" value="P-loop containing nucleoside triphosphate hydrolases"/>
    <property type="match status" value="2"/>
</dbReference>
<dbReference type="EMBL" id="CAJNJQ010006451">
    <property type="protein sequence ID" value="CAE7228511.1"/>
    <property type="molecule type" value="Genomic_DNA"/>
</dbReference>
<dbReference type="PANTHER" id="PTHR45629">
    <property type="entry name" value="SNF2/RAD54 FAMILY MEMBER"/>
    <property type="match status" value="1"/>
</dbReference>
<evidence type="ECO:0000256" key="2">
    <source>
        <dbReference type="ARBA" id="ARBA00022741"/>
    </source>
</evidence>
<dbReference type="SMART" id="SM00490">
    <property type="entry name" value="HELICc"/>
    <property type="match status" value="1"/>
</dbReference>
<feature type="region of interest" description="Disordered" evidence="6">
    <location>
        <begin position="1"/>
        <end position="222"/>
    </location>
</feature>
<evidence type="ECO:0000313" key="10">
    <source>
        <dbReference type="Proteomes" id="UP000663827"/>
    </source>
</evidence>
<feature type="domain" description="Helicase C-terminal" evidence="8">
    <location>
        <begin position="632"/>
        <end position="787"/>
    </location>
</feature>
<keyword evidence="2" id="KW-0547">Nucleotide-binding</keyword>
<gene>
    <name evidence="9" type="ORF">RDB_LOCUS180587</name>
</gene>
<dbReference type="Proteomes" id="UP000663827">
    <property type="component" value="Unassembled WGS sequence"/>
</dbReference>
<reference evidence="9" key="1">
    <citation type="submission" date="2021-01" db="EMBL/GenBank/DDBJ databases">
        <authorList>
            <person name="Kaushik A."/>
        </authorList>
    </citation>
    <scope>NUCLEOTIDE SEQUENCE</scope>
    <source>
        <strain evidence="9">AG5</strain>
    </source>
</reference>
<sequence>MSKSKKSKTLESVSAPLGDDSDEEFNTATLVAEAEAAYQPKKRGSKGRPRNGDGEGKTNRKDVLDAMRGDPLPLLLGFTEPGPGQSKLTDSWASTSTRQGTAPTLKGEDTATESEDDAPLPSSTVLGKKRSISAPPSPQKKPRLHTFSQDKSKLNFSRSIPDPSSDTETESESDAEGLPRPAETNTPSSSAKPAPKLCPPEFEKPPFPPPPHQQHFGPLLLTSSTPGYNVRVPASINRHLRDYQRDGVRFFYQRWVEGRGGLVGDDMGLGKTIQTIAFLSAVFQKTGTASDATRRRDRVRALQNEGLARSDLPPANKKWPTCLVICPKTVAGNWVKELDTWGYFEYAIYGGDKSEKEDCLKDFVMGRLDLVITAFDTARSYIDHLSDLPWSIVIVDEVHRCKNPASGTTIALNKFKCRVRFGLTGTAIQNGYKELWTLLDWCSPGHVGTQSQWKNSISVPLAEGQAHKATQAQVSKARLLADRLVNKLLPYFFIRRTKALIADQMPRKFDQVVFCPLAKTQLEVYKRFLNSPDVQLMVRKDEPCDCASGEKRGQCCYTHNEQGVPWKDLVLKYMNLFVEISNHVILIFPGFKGETDEQRARRREYVKIAFPGQVVRQADMMYGEELCGKWQVLSQLLDTWKSEGNNKVLIFSKSVKVLEMLEGQLQRKNLNFCYMDGKTKQEDRMQSLDKFNNDPDVFVFLISTLVGGTGLNMTSANKVVIFDPNWNPAHDLQAMDRAYRFGQKRDVNVYRLLGAGALEELIYARQIYKQQQMQIGYEASVQTRYFEGVQGSKSHQGELFGLKNIFKLHETALATKMIIEKANLAEINWALANMDTIPDGMIKEHTGSAERNLADFMLDDSPSVSQTDNVSDILNNAGVAYTHDHQNVLLASYVEKRITSAAIAGSKREDGEAVLTLANEGVPEQKPMPIWPPRRKTTGPMDNNSMSRLEARVEALIELGLVQDRDSLATFGREFARMPETEQRRILTKADHVSARRHLRESSPFEY</sequence>
<dbReference type="Pfam" id="PF14773">
    <property type="entry name" value="VIGSSK"/>
    <property type="match status" value="1"/>
</dbReference>
<keyword evidence="5" id="KW-0539">Nucleus</keyword>
<evidence type="ECO:0008006" key="11">
    <source>
        <dbReference type="Google" id="ProtNLM"/>
    </source>
</evidence>
<dbReference type="InterPro" id="IPR027417">
    <property type="entry name" value="P-loop_NTPase"/>
</dbReference>
<dbReference type="GO" id="GO:0005524">
    <property type="term" value="F:ATP binding"/>
    <property type="evidence" value="ECO:0007669"/>
    <property type="project" value="InterPro"/>
</dbReference>
<dbReference type="SMART" id="SM00487">
    <property type="entry name" value="DEXDc"/>
    <property type="match status" value="1"/>
</dbReference>
<dbReference type="FunFam" id="3.40.50.10810:FF:000019">
    <property type="entry name" value="DNA excision repair protein ERCC-6-like 2 isoform X1"/>
    <property type="match status" value="1"/>
</dbReference>
<evidence type="ECO:0000313" key="9">
    <source>
        <dbReference type="EMBL" id="CAE7228511.1"/>
    </source>
</evidence>
<dbReference type="InterPro" id="IPR050496">
    <property type="entry name" value="SNF2_RAD54_helicase_repair"/>
</dbReference>
<protein>
    <recommendedName>
        <fullName evidence="11">DNA excision repair protein ERCC-6-like 2</fullName>
    </recommendedName>
</protein>
<dbReference type="PROSITE" id="PS51194">
    <property type="entry name" value="HELICASE_CTER"/>
    <property type="match status" value="1"/>
</dbReference>
<comment type="caution">
    <text evidence="9">The sequence shown here is derived from an EMBL/GenBank/DDBJ whole genome shotgun (WGS) entry which is preliminary data.</text>
</comment>
<dbReference type="Gene3D" id="3.40.50.10810">
    <property type="entry name" value="Tandem AAA-ATPase domain"/>
    <property type="match status" value="1"/>
</dbReference>
<dbReference type="Gene3D" id="3.40.50.300">
    <property type="entry name" value="P-loop containing nucleotide triphosphate hydrolases"/>
    <property type="match status" value="1"/>
</dbReference>
<dbReference type="PANTHER" id="PTHR45629:SF7">
    <property type="entry name" value="DNA EXCISION REPAIR PROTEIN ERCC-6-RELATED"/>
    <property type="match status" value="1"/>
</dbReference>
<keyword evidence="3" id="KW-0378">Hydrolase</keyword>
<evidence type="ECO:0000256" key="4">
    <source>
        <dbReference type="ARBA" id="ARBA00022840"/>
    </source>
</evidence>
<dbReference type="InterPro" id="IPR002464">
    <property type="entry name" value="DNA/RNA_helicase_DEAH_CS"/>
</dbReference>
<proteinExistence type="predicted"/>
<evidence type="ECO:0000256" key="6">
    <source>
        <dbReference type="SAM" id="MobiDB-lite"/>
    </source>
</evidence>